<reference evidence="1 2" key="1">
    <citation type="submission" date="2024-02" db="EMBL/GenBank/DDBJ databases">
        <authorList>
            <person name="Vignale AGUSTIN F."/>
            <person name="Sosa J E."/>
            <person name="Modenutti C."/>
        </authorList>
    </citation>
    <scope>NUCLEOTIDE SEQUENCE [LARGE SCALE GENOMIC DNA]</scope>
</reference>
<proteinExistence type="predicted"/>
<dbReference type="EMBL" id="CAUOFW020006320">
    <property type="protein sequence ID" value="CAK9174287.1"/>
    <property type="molecule type" value="Genomic_DNA"/>
</dbReference>
<feature type="non-terminal residue" evidence="1">
    <location>
        <position position="70"/>
    </location>
</feature>
<comment type="caution">
    <text evidence="1">The sequence shown here is derived from an EMBL/GenBank/DDBJ whole genome shotgun (WGS) entry which is preliminary data.</text>
</comment>
<dbReference type="AlphaFoldDB" id="A0ABC8TXQ7"/>
<dbReference type="Proteomes" id="UP001642360">
    <property type="component" value="Unassembled WGS sequence"/>
</dbReference>
<name>A0ABC8TXQ7_9AQUA</name>
<evidence type="ECO:0000313" key="1">
    <source>
        <dbReference type="EMBL" id="CAK9174287.1"/>
    </source>
</evidence>
<accession>A0ABC8TXQ7</accession>
<organism evidence="1 2">
    <name type="scientific">Ilex paraguariensis</name>
    <name type="common">yerba mate</name>
    <dbReference type="NCBI Taxonomy" id="185542"/>
    <lineage>
        <taxon>Eukaryota</taxon>
        <taxon>Viridiplantae</taxon>
        <taxon>Streptophyta</taxon>
        <taxon>Embryophyta</taxon>
        <taxon>Tracheophyta</taxon>
        <taxon>Spermatophyta</taxon>
        <taxon>Magnoliopsida</taxon>
        <taxon>eudicotyledons</taxon>
        <taxon>Gunneridae</taxon>
        <taxon>Pentapetalae</taxon>
        <taxon>asterids</taxon>
        <taxon>campanulids</taxon>
        <taxon>Aquifoliales</taxon>
        <taxon>Aquifoliaceae</taxon>
        <taxon>Ilex</taxon>
    </lineage>
</organism>
<keyword evidence="2" id="KW-1185">Reference proteome</keyword>
<gene>
    <name evidence="1" type="ORF">ILEXP_LOCUS44019</name>
</gene>
<evidence type="ECO:0000313" key="2">
    <source>
        <dbReference type="Proteomes" id="UP001642360"/>
    </source>
</evidence>
<protein>
    <submittedName>
        <fullName evidence="1">Uncharacterized protein</fullName>
    </submittedName>
</protein>
<sequence length="70" mass="7871">MKRTSRATRGTLRTKKHPEIAEEAVKIDEVSVEVKDEMKVEVVVEEKPLAAEEKAMAVPVLVPEVEKKTE</sequence>